<dbReference type="SUPFAM" id="SSF50118">
    <property type="entry name" value="Cell growth inhibitor/plasmid maintenance toxic component"/>
    <property type="match status" value="1"/>
</dbReference>
<evidence type="ECO:0000313" key="11">
    <source>
        <dbReference type="Proteomes" id="UP000600220"/>
    </source>
</evidence>
<dbReference type="AlphaFoldDB" id="A0A2A4EJD1"/>
<sequence length="112" mass="13034">MSIKQFDIIYIDLNPTRGREKQNIRPCLVINNQMMIDGTELVWVVPIINRELRYPTDIELKTKKGLVSGVIDSIQIRALDLNARQHHYKDALQDNLKSKVLKAIQTYLNPNY</sequence>
<dbReference type="Proteomes" id="UP000595859">
    <property type="component" value="Chromosome"/>
</dbReference>
<organism evidence="7 9">
    <name type="scientific">Staphylococcus pseudintermedius</name>
    <dbReference type="NCBI Taxonomy" id="283734"/>
    <lineage>
        <taxon>Bacteria</taxon>
        <taxon>Bacillati</taxon>
        <taxon>Bacillota</taxon>
        <taxon>Bacilli</taxon>
        <taxon>Bacillales</taxon>
        <taxon>Staphylococcaceae</taxon>
        <taxon>Staphylococcus</taxon>
        <taxon>Staphylococcus intermedius group</taxon>
    </lineage>
</organism>
<reference evidence="7 9" key="1">
    <citation type="journal article" date="2018" name="Vet. Microbiol.">
        <title>Clonal diversity and geographic distribution of methicillin-resistant Staphylococcus pseudintermedius from Australian animals: Discovery of novel sequence types.</title>
        <authorList>
            <person name="Worthing K.A."/>
            <person name="Abraham S."/>
            <person name="Coombs G.W."/>
            <person name="Pang S."/>
            <person name="Saputra S."/>
            <person name="Jordan D."/>
            <person name="Trott D.J."/>
            <person name="Norris J.M."/>
        </authorList>
    </citation>
    <scope>NUCLEOTIDE SEQUENCE [LARGE SCALE GENOMIC DNA]</scope>
    <source>
        <strain evidence="7 9">ST525 1</strain>
    </source>
</reference>
<keyword evidence="3" id="KW-1277">Toxin-antitoxin system</keyword>
<protein>
    <recommendedName>
        <fullName evidence="2">Endoribonuclease MazF</fullName>
    </recommendedName>
    <alternativeName>
        <fullName evidence="4">Toxin MazF</fullName>
    </alternativeName>
    <alternativeName>
        <fullName evidence="5">mRNA interferase MazF</fullName>
    </alternativeName>
</protein>
<reference evidence="6 11" key="2">
    <citation type="submission" date="2018-11" db="EMBL/GenBank/DDBJ databases">
        <authorList>
            <consortium name="Veterinary Laboratory Investigation and Response Network"/>
        </authorList>
    </citation>
    <scope>NUCLEOTIDE SEQUENCE [LARGE SCALE GENOMIC DNA]</scope>
    <source>
        <strain evidence="6 11">SPSE-18-VL-LA-PA-Ryan-0021</strain>
    </source>
</reference>
<evidence type="ECO:0000256" key="4">
    <source>
        <dbReference type="ARBA" id="ARBA00031226"/>
    </source>
</evidence>
<accession>A0A2A4EJD1</accession>
<dbReference type="PANTHER" id="PTHR33988">
    <property type="entry name" value="ENDORIBONUCLEASE MAZF-RELATED"/>
    <property type="match status" value="1"/>
</dbReference>
<evidence type="ECO:0000256" key="3">
    <source>
        <dbReference type="ARBA" id="ARBA00022649"/>
    </source>
</evidence>
<evidence type="ECO:0000313" key="9">
    <source>
        <dbReference type="Proteomes" id="UP000246800"/>
    </source>
</evidence>
<evidence type="ECO:0000313" key="7">
    <source>
        <dbReference type="EMBL" id="PWZ76957.1"/>
    </source>
</evidence>
<dbReference type="GO" id="GO:0016075">
    <property type="term" value="P:rRNA catabolic process"/>
    <property type="evidence" value="ECO:0007669"/>
    <property type="project" value="TreeGrafter"/>
</dbReference>
<dbReference type="RefSeq" id="WP_015728663.1">
    <property type="nucleotide sequence ID" value="NZ_BAAFHQ010000004.1"/>
</dbReference>
<dbReference type="Gene3D" id="2.30.30.110">
    <property type="match status" value="1"/>
</dbReference>
<evidence type="ECO:0000256" key="2">
    <source>
        <dbReference type="ARBA" id="ARBA00019638"/>
    </source>
</evidence>
<proteinExistence type="inferred from homology"/>
<comment type="similarity">
    <text evidence="1">Belongs to the PemK/MazF family.</text>
</comment>
<dbReference type="EMBL" id="QEIT01000008">
    <property type="protein sequence ID" value="PWZ76957.1"/>
    <property type="molecule type" value="Genomic_DNA"/>
</dbReference>
<evidence type="ECO:0000256" key="1">
    <source>
        <dbReference type="ARBA" id="ARBA00007521"/>
    </source>
</evidence>
<dbReference type="Pfam" id="PF02452">
    <property type="entry name" value="PemK_toxin"/>
    <property type="match status" value="1"/>
</dbReference>
<dbReference type="GO" id="GO:0004521">
    <property type="term" value="F:RNA endonuclease activity"/>
    <property type="evidence" value="ECO:0007669"/>
    <property type="project" value="TreeGrafter"/>
</dbReference>
<keyword evidence="11" id="KW-1185">Reference proteome</keyword>
<name>A0A2A4EJD1_STAPS</name>
<dbReference type="InterPro" id="IPR003477">
    <property type="entry name" value="PemK-like"/>
</dbReference>
<dbReference type="GO" id="GO:0003677">
    <property type="term" value="F:DNA binding"/>
    <property type="evidence" value="ECO:0007669"/>
    <property type="project" value="InterPro"/>
</dbReference>
<dbReference type="GO" id="GO:0006402">
    <property type="term" value="P:mRNA catabolic process"/>
    <property type="evidence" value="ECO:0007669"/>
    <property type="project" value="TreeGrafter"/>
</dbReference>
<dbReference type="EMBL" id="AAXKXX010000022">
    <property type="protein sequence ID" value="EGQ4385673.1"/>
    <property type="molecule type" value="Genomic_DNA"/>
</dbReference>
<dbReference type="InterPro" id="IPR011067">
    <property type="entry name" value="Plasmid_toxin/cell-grow_inhib"/>
</dbReference>
<dbReference type="Proteomes" id="UP000600220">
    <property type="component" value="Unassembled WGS sequence"/>
</dbReference>
<reference evidence="8 10" key="3">
    <citation type="submission" date="2020-12" db="EMBL/GenBank/DDBJ databases">
        <title>Whole genome sequencing and de novo assembly of Staphylococcus pseudintermedius: a novel pangenome approach to unravel pathogenesis of canine pyoderma.</title>
        <authorList>
            <person name="Ferrer L."/>
            <person name="Perez D."/>
            <person name="Fonticoba R."/>
            <person name="Vines J."/>
            <person name="Fabregas N."/>
            <person name="Madronero S."/>
            <person name="Meroni G."/>
            <person name="Martino P."/>
            <person name="Martinez S."/>
            <person name="Cusco A."/>
            <person name="Migura L."/>
            <person name="Francino O."/>
        </authorList>
    </citation>
    <scope>NUCLEOTIDE SEQUENCE [LARGE SCALE GENOMIC DNA]</scope>
    <source>
        <strain evidence="8 10">HSP080</strain>
    </source>
</reference>
<evidence type="ECO:0000313" key="10">
    <source>
        <dbReference type="Proteomes" id="UP000595859"/>
    </source>
</evidence>
<evidence type="ECO:0000313" key="6">
    <source>
        <dbReference type="EMBL" id="EGQ4385673.1"/>
    </source>
</evidence>
<evidence type="ECO:0000313" key="8">
    <source>
        <dbReference type="EMBL" id="QQM97850.1"/>
    </source>
</evidence>
<gene>
    <name evidence="7" type="ORF">DD902_01380</name>
    <name evidence="6" type="ORF">EGV54_11450</name>
    <name evidence="8" type="ORF">JGZ15_10380</name>
</gene>
<dbReference type="Proteomes" id="UP000246800">
    <property type="component" value="Unassembled WGS sequence"/>
</dbReference>
<evidence type="ECO:0000256" key="5">
    <source>
        <dbReference type="ARBA" id="ARBA00032054"/>
    </source>
</evidence>
<dbReference type="EMBL" id="CP066884">
    <property type="protein sequence ID" value="QQM97850.1"/>
    <property type="molecule type" value="Genomic_DNA"/>
</dbReference>